<comment type="caution">
    <text evidence="8">The sequence shown here is derived from an EMBL/GenBank/DDBJ whole genome shotgun (WGS) entry which is preliminary data.</text>
</comment>
<evidence type="ECO:0000256" key="6">
    <source>
        <dbReference type="SAM" id="SignalP"/>
    </source>
</evidence>
<evidence type="ECO:0000256" key="1">
    <source>
        <dbReference type="ARBA" id="ARBA00001974"/>
    </source>
</evidence>
<dbReference type="Proteomes" id="UP000722485">
    <property type="component" value="Unassembled WGS sequence"/>
</dbReference>
<dbReference type="OrthoDB" id="415825at2759"/>
<dbReference type="GO" id="GO:0005525">
    <property type="term" value="F:GTP binding"/>
    <property type="evidence" value="ECO:0007669"/>
    <property type="project" value="InterPro"/>
</dbReference>
<comment type="cofactor">
    <cofactor evidence="1">
        <name>FAD</name>
        <dbReference type="ChEBI" id="CHEBI:57692"/>
    </cofactor>
</comment>
<dbReference type="EMBL" id="JAANBB010000742">
    <property type="protein sequence ID" value="KAF7534937.1"/>
    <property type="molecule type" value="Genomic_DNA"/>
</dbReference>
<dbReference type="Gene3D" id="3.40.50.300">
    <property type="entry name" value="P-loop containing nucleotide triphosphate hydrolases"/>
    <property type="match status" value="1"/>
</dbReference>
<dbReference type="InterPro" id="IPR016166">
    <property type="entry name" value="FAD-bd_PCMH"/>
</dbReference>
<dbReference type="Pfam" id="PF01565">
    <property type="entry name" value="FAD_binding_4"/>
    <property type="match status" value="1"/>
</dbReference>
<dbReference type="InterPro" id="IPR006094">
    <property type="entry name" value="Oxid_FAD_bind_N"/>
</dbReference>
<comment type="similarity">
    <text evidence="2">Belongs to the oxygen-dependent FAD-linked oxidoreductase family.</text>
</comment>
<dbReference type="PROSITE" id="PS51419">
    <property type="entry name" value="RAB"/>
    <property type="match status" value="1"/>
</dbReference>
<dbReference type="AlphaFoldDB" id="A0A9P5H1B1"/>
<dbReference type="Gene3D" id="3.30.465.10">
    <property type="match status" value="1"/>
</dbReference>
<keyword evidence="4" id="KW-0274">FAD</keyword>
<sequence>MIHTMPLHRAACLVLCLFSALSSASICLTRRDALNSCLADAGVPFSIKNSTEWTEDTTPYNLRLAYTPAAVAIPTSVDEIRAAVSCGIENGVRVTAKSGGHSYASFGFGGEDGHLVIALDRMYGVTVNDDGTAIVQPGARLGHVAVELFNQGGRAISHGVGISGHVLHGGFGFASRTHGLTLDWLIGAKVVLADGSLVHCSATENKDLFWAIRGAGSSFGIVAELEFKTFEAPDQVTPFNIELDWTKAEAVTGIKALQDIAKDAPNELNMQMYMASTGQTIQGVYYGDRDGLNAALQPLLEDIDAEISEASTMGWIEGLEYFTDGQELDQTFPYDVVRPRSLLTQINSFMTAVFANINDSSARHSWFILFDLHGGDGSAIADVEPSDTAYVHRDKLLLYQFSDRGSNGEYPEEGFALLKGFRESITKSVGDGKWGMYANYVDSELDSETAQKLYYGDNLPRLQQIKAALDPDDLLGGHRVTTPIVRATANYLRSFQGTRSRAIIRFIWIVEDIGWRPHGRHVSDAGSATASSIKNGPRPPAFSQITKMDVDNWQANRIRNSRYLQDGRVKPWPWGIQIQILGAEGSGRHSMLNRICLDEFVENYDVTWDCNSGCRQVPIRGQSCNIWFDTPVSLTSYGDGYPLGKQEHFSWITRGIRDSDALILAYDLSDARSFQVLCEFCARCELEGVGVAPGTSLPCLIVGTKTDLPNQVHVEDGWRLAKRLGGNFVVCSAKDGYGFPELIEEAVGPVIEARTRLMRESEETLGEAIRHLMAQTTVRRPSLRKKLSIRRRGREPELRRPVTRARCTGAPPRWTMRRLISPPPWVIPRGPNSDSDESEITLVEPCPLEYQLPVDLVEPAATDWAPKFT</sequence>
<dbReference type="PROSITE" id="PS51387">
    <property type="entry name" value="FAD_PCMH"/>
    <property type="match status" value="1"/>
</dbReference>
<name>A0A9P5H1B1_9HYPO</name>
<evidence type="ECO:0000256" key="2">
    <source>
        <dbReference type="ARBA" id="ARBA00005466"/>
    </source>
</evidence>
<reference evidence="8" key="1">
    <citation type="submission" date="2020-03" db="EMBL/GenBank/DDBJ databases">
        <title>Draft Genome Sequence of Cylindrodendrum hubeiense.</title>
        <authorList>
            <person name="Buettner E."/>
            <person name="Kellner H."/>
        </authorList>
    </citation>
    <scope>NUCLEOTIDE SEQUENCE</scope>
    <source>
        <strain evidence="8">IHI 201604</strain>
    </source>
</reference>
<dbReference type="GO" id="GO:0016491">
    <property type="term" value="F:oxidoreductase activity"/>
    <property type="evidence" value="ECO:0007669"/>
    <property type="project" value="UniProtKB-KW"/>
</dbReference>
<evidence type="ECO:0000256" key="5">
    <source>
        <dbReference type="ARBA" id="ARBA00023002"/>
    </source>
</evidence>
<keyword evidence="6" id="KW-0732">Signal</keyword>
<dbReference type="GO" id="GO:0003924">
    <property type="term" value="F:GTPase activity"/>
    <property type="evidence" value="ECO:0007669"/>
    <property type="project" value="InterPro"/>
</dbReference>
<accession>A0A9P5H1B1</accession>
<dbReference type="PROSITE" id="PS51421">
    <property type="entry name" value="RAS"/>
    <property type="match status" value="1"/>
</dbReference>
<evidence type="ECO:0000313" key="8">
    <source>
        <dbReference type="EMBL" id="KAF7534937.1"/>
    </source>
</evidence>
<evidence type="ECO:0000256" key="4">
    <source>
        <dbReference type="ARBA" id="ARBA00022827"/>
    </source>
</evidence>
<dbReference type="SMART" id="SM00174">
    <property type="entry name" value="RHO"/>
    <property type="match status" value="1"/>
</dbReference>
<dbReference type="InterPro" id="IPR001806">
    <property type="entry name" value="Small_GTPase"/>
</dbReference>
<dbReference type="PANTHER" id="PTHR42973:SF39">
    <property type="entry name" value="FAD-BINDING PCMH-TYPE DOMAIN-CONTAINING PROTEIN"/>
    <property type="match status" value="1"/>
</dbReference>
<dbReference type="InterPro" id="IPR036318">
    <property type="entry name" value="FAD-bd_PCMH-like_sf"/>
</dbReference>
<evidence type="ECO:0000313" key="9">
    <source>
        <dbReference type="Proteomes" id="UP000722485"/>
    </source>
</evidence>
<organism evidence="8 9">
    <name type="scientific">Cylindrodendrum hubeiense</name>
    <dbReference type="NCBI Taxonomy" id="595255"/>
    <lineage>
        <taxon>Eukaryota</taxon>
        <taxon>Fungi</taxon>
        <taxon>Dikarya</taxon>
        <taxon>Ascomycota</taxon>
        <taxon>Pezizomycotina</taxon>
        <taxon>Sordariomycetes</taxon>
        <taxon>Hypocreomycetidae</taxon>
        <taxon>Hypocreales</taxon>
        <taxon>Nectriaceae</taxon>
        <taxon>Cylindrodendrum</taxon>
    </lineage>
</organism>
<dbReference type="InterPro" id="IPR006093">
    <property type="entry name" value="Oxy_OxRdtase_FAD_BS"/>
</dbReference>
<gene>
    <name evidence="8" type="ORF">G7Z17_g13288</name>
</gene>
<dbReference type="SUPFAM" id="SSF56176">
    <property type="entry name" value="FAD-binding/transporter-associated domain-like"/>
    <property type="match status" value="1"/>
</dbReference>
<feature type="domain" description="FAD-binding PCMH-type" evidence="7">
    <location>
        <begin position="64"/>
        <end position="232"/>
    </location>
</feature>
<keyword evidence="9" id="KW-1185">Reference proteome</keyword>
<dbReference type="InterPro" id="IPR016169">
    <property type="entry name" value="FAD-bd_PCMH_sub2"/>
</dbReference>
<dbReference type="Pfam" id="PF00071">
    <property type="entry name" value="Ras"/>
    <property type="match status" value="1"/>
</dbReference>
<dbReference type="Pfam" id="PF08031">
    <property type="entry name" value="BBE"/>
    <property type="match status" value="1"/>
</dbReference>
<dbReference type="Gene3D" id="3.40.462.20">
    <property type="match status" value="1"/>
</dbReference>
<keyword evidence="3" id="KW-0285">Flavoprotein</keyword>
<evidence type="ECO:0000256" key="3">
    <source>
        <dbReference type="ARBA" id="ARBA00022630"/>
    </source>
</evidence>
<feature type="signal peptide" evidence="6">
    <location>
        <begin position="1"/>
        <end position="24"/>
    </location>
</feature>
<proteinExistence type="inferred from homology"/>
<dbReference type="PROSITE" id="PS00862">
    <property type="entry name" value="OX2_COVAL_FAD"/>
    <property type="match status" value="1"/>
</dbReference>
<feature type="chain" id="PRO_5040421965" description="FAD-binding PCMH-type domain-containing protein" evidence="6">
    <location>
        <begin position="25"/>
        <end position="869"/>
    </location>
</feature>
<dbReference type="InterPro" id="IPR050416">
    <property type="entry name" value="FAD-linked_Oxidoreductase"/>
</dbReference>
<dbReference type="InterPro" id="IPR012951">
    <property type="entry name" value="BBE"/>
</dbReference>
<dbReference type="SMART" id="SM00173">
    <property type="entry name" value="RAS"/>
    <property type="match status" value="1"/>
</dbReference>
<dbReference type="GO" id="GO:0071949">
    <property type="term" value="F:FAD binding"/>
    <property type="evidence" value="ECO:0007669"/>
    <property type="project" value="InterPro"/>
</dbReference>
<dbReference type="InterPro" id="IPR027417">
    <property type="entry name" value="P-loop_NTPase"/>
</dbReference>
<dbReference type="SMART" id="SM00175">
    <property type="entry name" value="RAB"/>
    <property type="match status" value="1"/>
</dbReference>
<evidence type="ECO:0000259" key="7">
    <source>
        <dbReference type="PROSITE" id="PS51387"/>
    </source>
</evidence>
<protein>
    <recommendedName>
        <fullName evidence="7">FAD-binding PCMH-type domain-containing protein</fullName>
    </recommendedName>
</protein>
<dbReference type="PANTHER" id="PTHR42973">
    <property type="entry name" value="BINDING OXIDOREDUCTASE, PUTATIVE (AFU_ORTHOLOGUE AFUA_1G17690)-RELATED"/>
    <property type="match status" value="1"/>
</dbReference>
<dbReference type="SUPFAM" id="SSF52540">
    <property type="entry name" value="P-loop containing nucleoside triphosphate hydrolases"/>
    <property type="match status" value="1"/>
</dbReference>
<keyword evidence="5" id="KW-0560">Oxidoreductase</keyword>